<keyword evidence="4" id="KW-1185">Reference proteome</keyword>
<proteinExistence type="predicted"/>
<dbReference type="AlphaFoldDB" id="A0A917E0E3"/>
<evidence type="ECO:0008006" key="5">
    <source>
        <dbReference type="Google" id="ProtNLM"/>
    </source>
</evidence>
<dbReference type="InterPro" id="IPR025841">
    <property type="entry name" value="CP_ATPgrasp_2"/>
</dbReference>
<dbReference type="PANTHER" id="PTHR34595">
    <property type="entry name" value="BLR5612 PROTEIN"/>
    <property type="match status" value="1"/>
</dbReference>
<dbReference type="InterPro" id="IPR051680">
    <property type="entry name" value="ATP-dep_Glu-Cys_Ligase-2"/>
</dbReference>
<dbReference type="Pfam" id="PF04168">
    <property type="entry name" value="Alpha-E"/>
    <property type="match status" value="1"/>
</dbReference>
<reference evidence="3" key="1">
    <citation type="journal article" date="2014" name="Int. J. Syst. Evol. Microbiol.">
        <title>Complete genome sequence of Corynebacterium casei LMG S-19264T (=DSM 44701T), isolated from a smear-ripened cheese.</title>
        <authorList>
            <consortium name="US DOE Joint Genome Institute (JGI-PGF)"/>
            <person name="Walter F."/>
            <person name="Albersmeier A."/>
            <person name="Kalinowski J."/>
            <person name="Ruckert C."/>
        </authorList>
    </citation>
    <scope>NUCLEOTIDE SEQUENCE</scope>
    <source>
        <strain evidence="3">CGMCC 1.15958</strain>
    </source>
</reference>
<dbReference type="RefSeq" id="WP_188771701.1">
    <property type="nucleotide sequence ID" value="NZ_BMKK01000026.1"/>
</dbReference>
<evidence type="ECO:0000259" key="1">
    <source>
        <dbReference type="Pfam" id="PF04168"/>
    </source>
</evidence>
<dbReference type="Pfam" id="PF14403">
    <property type="entry name" value="CP_ATPgrasp_2"/>
    <property type="match status" value="1"/>
</dbReference>
<dbReference type="SUPFAM" id="SSF56059">
    <property type="entry name" value="Glutathione synthetase ATP-binding domain-like"/>
    <property type="match status" value="1"/>
</dbReference>
<dbReference type="InterPro" id="IPR007296">
    <property type="entry name" value="DUF403"/>
</dbReference>
<protein>
    <recommendedName>
        <fullName evidence="5">DUF403 domain-containing protein</fullName>
    </recommendedName>
</protein>
<dbReference type="Gene3D" id="3.40.50.11290">
    <property type="match status" value="1"/>
</dbReference>
<reference evidence="3" key="2">
    <citation type="submission" date="2020-09" db="EMBL/GenBank/DDBJ databases">
        <authorList>
            <person name="Sun Q."/>
            <person name="Zhou Y."/>
        </authorList>
    </citation>
    <scope>NUCLEOTIDE SEQUENCE</scope>
    <source>
        <strain evidence="3">CGMCC 1.15958</strain>
    </source>
</reference>
<dbReference type="Proteomes" id="UP000609064">
    <property type="component" value="Unassembled WGS sequence"/>
</dbReference>
<evidence type="ECO:0000313" key="4">
    <source>
        <dbReference type="Proteomes" id="UP000609064"/>
    </source>
</evidence>
<dbReference type="Gene3D" id="3.30.1490.270">
    <property type="match status" value="1"/>
</dbReference>
<dbReference type="EMBL" id="BMKK01000026">
    <property type="protein sequence ID" value="GGD84163.1"/>
    <property type="molecule type" value="Genomic_DNA"/>
</dbReference>
<comment type="caution">
    <text evidence="3">The sequence shown here is derived from an EMBL/GenBank/DDBJ whole genome shotgun (WGS) entry which is preliminary data.</text>
</comment>
<organism evidence="3 4">
    <name type="scientific">Emticicia aquatilis</name>
    <dbReference type="NCBI Taxonomy" id="1537369"/>
    <lineage>
        <taxon>Bacteria</taxon>
        <taxon>Pseudomonadati</taxon>
        <taxon>Bacteroidota</taxon>
        <taxon>Cytophagia</taxon>
        <taxon>Cytophagales</taxon>
        <taxon>Leadbetterellaceae</taxon>
        <taxon>Emticicia</taxon>
    </lineage>
</organism>
<accession>A0A917E0E3</accession>
<evidence type="ECO:0000259" key="2">
    <source>
        <dbReference type="Pfam" id="PF14403"/>
    </source>
</evidence>
<gene>
    <name evidence="3" type="ORF">GCM10011514_55210</name>
</gene>
<feature type="domain" description="Circularly permuted ATP-grasp type 2" evidence="2">
    <location>
        <begin position="86"/>
        <end position="461"/>
    </location>
</feature>
<feature type="domain" description="DUF403" evidence="1">
    <location>
        <begin position="509"/>
        <end position="832"/>
    </location>
</feature>
<name>A0A917E0E3_9BACT</name>
<evidence type="ECO:0000313" key="3">
    <source>
        <dbReference type="EMBL" id="GGD84163.1"/>
    </source>
</evidence>
<sequence length="853" mass="97686">MIEDLSLSLLNSYKKTINSYDEVIDQNGQVKPHWRSLFDTLESIGMEELELRNQEIINKLKENGVTYNVYNADNGGNRAWKLDPIPFLIHQKEWQNIEKGIKQRAHLLDLILRDIYGPQLLIKKNIIPAELVFDNSGFLLPCFDIKQKLQNQLLIYACDMARGPDGKMWLLDNRTQSPSGSGYALENRTVMAKVFPELNKNIYRNRLSPYFNHLQQTVATLGNISNENPNVVYLTPGAGNETYFEHVYLSSYLGYTLVQGSDLLVRDGFVWLKSIDGLERVDVIIRRVDDDWCDPLELRQNSLLGVPGLLQVMRMGNVAVVNPPGTSVVENYGLLAFMQNACKFLLDEPLLMNSVATWWCGQPRELNFVLSNLHRLIIKKANRKQGFKSLYGRQMSKDELEKLRKMILQNPKDFVAQEEVSLSTTPSLIDGKLVPRFAAIRTFLVSDGNDYKVMQGGLTRSSPVKDKFVISNQLGGLSKDTWIVTDTPTEHYERIVVRKATNNQHNNSLTSRNAENLFWVGRLFERTMALTSFLKIVLDRLNENVNDKGKKQQEYLVVLLKSITHLTWSYPGFTNEEDDSILENPEPELFSLINDPRKVGSVAYNIQSFLRTSNQVSDKWNTDTRRILNLIEDNLQSLRDSHSINQVSHSLDRLYTRLFAFYGNIFETLPRDSGFYLLEAGKNIERILSLISVLRSAFSFKNNDEVETVLMEAVLENHHLLAQYRHIYKSHWSLVAVLNMVFLETNLPYTLAYLLDALSNCLAKLPKNIDSTRLNIAERTVLEAGTLIKLFDAESMIKADEDTQYRTELDKTLEQVFDLISNVTGNLASLYFNHSVIQHSFLDTIEKINSDEI</sequence>
<dbReference type="PANTHER" id="PTHR34595:SF2">
    <property type="entry name" value="BLR2978 PROTEIN"/>
    <property type="match status" value="1"/>
</dbReference>